<dbReference type="InterPro" id="IPR011993">
    <property type="entry name" value="PH-like_dom_sf"/>
</dbReference>
<name>A0AAW0PPG5_9GOBI</name>
<gene>
    <name evidence="2" type="ORF">WMY93_007121</name>
</gene>
<dbReference type="Proteomes" id="UP001460270">
    <property type="component" value="Unassembled WGS sequence"/>
</dbReference>
<dbReference type="PANTHER" id="PTHR45734">
    <property type="entry name" value="TENSIN"/>
    <property type="match status" value="1"/>
</dbReference>
<evidence type="ECO:0000313" key="2">
    <source>
        <dbReference type="EMBL" id="KAK7930726.1"/>
    </source>
</evidence>
<dbReference type="GO" id="GO:0005925">
    <property type="term" value="C:focal adhesion"/>
    <property type="evidence" value="ECO:0007669"/>
    <property type="project" value="TreeGrafter"/>
</dbReference>
<dbReference type="PANTHER" id="PTHR45734:SF6">
    <property type="entry name" value="TENSIN-4"/>
    <property type="match status" value="1"/>
</dbReference>
<sequence>MKVSPKGVTLTDINRKLFFRRHYPIHLLSYSGEDPDSRRWIRGSDFGAKMFGFVAKGVEAGMENVCHVFAEYDPLQPCDKIVQFIQATITKT</sequence>
<dbReference type="InterPro" id="IPR013625">
    <property type="entry name" value="PTB"/>
</dbReference>
<feature type="domain" description="PTB" evidence="1">
    <location>
        <begin position="1"/>
        <end position="88"/>
    </location>
</feature>
<dbReference type="Gene3D" id="2.30.29.30">
    <property type="entry name" value="Pleckstrin-homology domain (PH domain)/Phosphotyrosine-binding domain (PTB)"/>
    <property type="match status" value="1"/>
</dbReference>
<protein>
    <recommendedName>
        <fullName evidence="1">PTB domain-containing protein</fullName>
    </recommendedName>
</protein>
<dbReference type="Pfam" id="PF08416">
    <property type="entry name" value="PTB"/>
    <property type="match status" value="1"/>
</dbReference>
<evidence type="ECO:0000313" key="3">
    <source>
        <dbReference type="Proteomes" id="UP001460270"/>
    </source>
</evidence>
<accession>A0AAW0PPG5</accession>
<keyword evidence="3" id="KW-1185">Reference proteome</keyword>
<reference evidence="3" key="1">
    <citation type="submission" date="2024-04" db="EMBL/GenBank/DDBJ databases">
        <title>Salinicola lusitanus LLJ914,a marine bacterium isolated from the Okinawa Trough.</title>
        <authorList>
            <person name="Li J."/>
        </authorList>
    </citation>
    <scope>NUCLEOTIDE SEQUENCE [LARGE SCALE GENOMIC DNA]</scope>
</reference>
<proteinExistence type="predicted"/>
<dbReference type="SUPFAM" id="SSF50729">
    <property type="entry name" value="PH domain-like"/>
    <property type="match status" value="1"/>
</dbReference>
<evidence type="ECO:0000259" key="1">
    <source>
        <dbReference type="Pfam" id="PF08416"/>
    </source>
</evidence>
<comment type="caution">
    <text evidence="2">The sequence shown here is derived from an EMBL/GenBank/DDBJ whole genome shotgun (WGS) entry which is preliminary data.</text>
</comment>
<organism evidence="2 3">
    <name type="scientific">Mugilogobius chulae</name>
    <name type="common">yellowstripe goby</name>
    <dbReference type="NCBI Taxonomy" id="88201"/>
    <lineage>
        <taxon>Eukaryota</taxon>
        <taxon>Metazoa</taxon>
        <taxon>Chordata</taxon>
        <taxon>Craniata</taxon>
        <taxon>Vertebrata</taxon>
        <taxon>Euteleostomi</taxon>
        <taxon>Actinopterygii</taxon>
        <taxon>Neopterygii</taxon>
        <taxon>Teleostei</taxon>
        <taxon>Neoteleostei</taxon>
        <taxon>Acanthomorphata</taxon>
        <taxon>Gobiaria</taxon>
        <taxon>Gobiiformes</taxon>
        <taxon>Gobioidei</taxon>
        <taxon>Gobiidae</taxon>
        <taxon>Gobionellinae</taxon>
        <taxon>Mugilogobius</taxon>
    </lineage>
</organism>
<dbReference type="AlphaFoldDB" id="A0AAW0PPG5"/>
<dbReference type="EMBL" id="JBBPFD010000004">
    <property type="protein sequence ID" value="KAK7930726.1"/>
    <property type="molecule type" value="Genomic_DNA"/>
</dbReference>
<dbReference type="InterPro" id="IPR051484">
    <property type="entry name" value="Tensin_PTEN_phosphatase"/>
</dbReference>